<dbReference type="PANTHER" id="PTHR43861:SF1">
    <property type="entry name" value="TRANS-ACONITATE 2-METHYLTRANSFERASE"/>
    <property type="match status" value="1"/>
</dbReference>
<dbReference type="Gene3D" id="3.40.50.150">
    <property type="entry name" value="Vaccinia Virus protein VP39"/>
    <property type="match status" value="1"/>
</dbReference>
<dbReference type="GO" id="GO:0032259">
    <property type="term" value="P:methylation"/>
    <property type="evidence" value="ECO:0007669"/>
    <property type="project" value="UniProtKB-KW"/>
</dbReference>
<evidence type="ECO:0000313" key="2">
    <source>
        <dbReference type="EMBL" id="BAV43683.1"/>
    </source>
</evidence>
<dbReference type="InterPro" id="IPR013216">
    <property type="entry name" value="Methyltransf_11"/>
</dbReference>
<evidence type="ECO:0000313" key="3">
    <source>
        <dbReference type="Proteomes" id="UP000218067"/>
    </source>
</evidence>
<dbReference type="CDD" id="cd02440">
    <property type="entry name" value="AdoMet_MTases"/>
    <property type="match status" value="1"/>
</dbReference>
<evidence type="ECO:0000259" key="1">
    <source>
        <dbReference type="Pfam" id="PF08241"/>
    </source>
</evidence>
<keyword evidence="2" id="KW-0489">Methyltransferase</keyword>
<keyword evidence="2" id="KW-0808">Transferase</keyword>
<proteinExistence type="predicted"/>
<accession>A0A1B4Y9G3</accession>
<feature type="domain" description="Methyltransferase type 11" evidence="1">
    <location>
        <begin position="29"/>
        <end position="120"/>
    </location>
</feature>
<dbReference type="GO" id="GO:0008757">
    <property type="term" value="F:S-adenosylmethionine-dependent methyltransferase activity"/>
    <property type="evidence" value="ECO:0007669"/>
    <property type="project" value="InterPro"/>
</dbReference>
<dbReference type="PANTHER" id="PTHR43861">
    <property type="entry name" value="TRANS-ACONITATE 2-METHYLTRANSFERASE-RELATED"/>
    <property type="match status" value="1"/>
</dbReference>
<reference evidence="2 3" key="1">
    <citation type="submission" date="2016-08" db="EMBL/GenBank/DDBJ databases">
        <title>Complete genome sequence of Mycobacterium shinshuense, a subspecies of M. ulcerans.</title>
        <authorList>
            <person name="Yoshida M."/>
            <person name="Ogura Y."/>
            <person name="Hayashi T."/>
            <person name="Hoshino Y."/>
        </authorList>
    </citation>
    <scope>NUCLEOTIDE SEQUENCE [LARGE SCALE GENOMIC DNA]</scope>
    <source>
        <strain evidence="3">ATCC 33728</strain>
    </source>
</reference>
<dbReference type="GeneID" id="93439374"/>
<dbReference type="AlphaFoldDB" id="A0A1B4Y9G3"/>
<dbReference type="InterPro" id="IPR029063">
    <property type="entry name" value="SAM-dependent_MTases_sf"/>
</dbReference>
<dbReference type="SUPFAM" id="SSF53335">
    <property type="entry name" value="S-adenosyl-L-methionine-dependent methyltransferases"/>
    <property type="match status" value="1"/>
</dbReference>
<protein>
    <submittedName>
        <fullName evidence="2">Methyltransferase/methylase</fullName>
    </submittedName>
</protein>
<dbReference type="Proteomes" id="UP000218067">
    <property type="component" value="Chromosome"/>
</dbReference>
<sequence length="199" mass="21946">MPAGQPWNINIHYDALLAATVAPGTQTALDVGCGDGFLSARLVDRVLDVTALDVDADVLRRAEHRFADTSIRWVHGDVMTGELPHRGFDAVLASASLHHIEDTRGALIRLAELVLPGGTLGVVTFVRPSPRNVLWHLTAWLATGVANRVRRKWDHNAAIKWPPPVTFSQLRELVRELLPGARVRRLLYGRVLITWQAPG</sequence>
<dbReference type="RefSeq" id="WP_096372101.1">
    <property type="nucleotide sequence ID" value="NZ_AP017624.1"/>
</dbReference>
<name>A0A1B4Y9G3_MYCUL</name>
<gene>
    <name evidence="2" type="ORF">SHTP_4819</name>
</gene>
<dbReference type="EMBL" id="AP017624">
    <property type="protein sequence ID" value="BAV43683.1"/>
    <property type="molecule type" value="Genomic_DNA"/>
</dbReference>
<dbReference type="Pfam" id="PF08241">
    <property type="entry name" value="Methyltransf_11"/>
    <property type="match status" value="1"/>
</dbReference>
<organism evidence="2 3">
    <name type="scientific">Mycobacterium ulcerans subsp. shinshuense</name>
    <dbReference type="NCBI Taxonomy" id="1124626"/>
    <lineage>
        <taxon>Bacteria</taxon>
        <taxon>Bacillati</taxon>
        <taxon>Actinomycetota</taxon>
        <taxon>Actinomycetes</taxon>
        <taxon>Mycobacteriales</taxon>
        <taxon>Mycobacteriaceae</taxon>
        <taxon>Mycobacterium</taxon>
        <taxon>Mycobacterium ulcerans group</taxon>
    </lineage>
</organism>